<proteinExistence type="predicted"/>
<comment type="caution">
    <text evidence="1">The sequence shown here is derived from an EMBL/GenBank/DDBJ whole genome shotgun (WGS) entry which is preliminary data.</text>
</comment>
<dbReference type="Proteomes" id="UP000297703">
    <property type="component" value="Unassembled WGS sequence"/>
</dbReference>
<keyword evidence="2" id="KW-1185">Reference proteome</keyword>
<evidence type="ECO:0000313" key="2">
    <source>
        <dbReference type="Proteomes" id="UP000297703"/>
    </source>
</evidence>
<accession>A0A4D9E5U7</accession>
<reference evidence="1 2" key="1">
    <citation type="submission" date="2019-04" db="EMBL/GenBank/DDBJ databases">
        <title>Draft genome of the big-headed turtle Platysternon megacephalum.</title>
        <authorList>
            <person name="Gong S."/>
        </authorList>
    </citation>
    <scope>NUCLEOTIDE SEQUENCE [LARGE SCALE GENOMIC DNA]</scope>
    <source>
        <strain evidence="1">DO16091913</strain>
        <tissue evidence="1">Muscle</tissue>
    </source>
</reference>
<reference evidence="1 2" key="2">
    <citation type="submission" date="2019-04" db="EMBL/GenBank/DDBJ databases">
        <title>The genome sequence of big-headed turtle.</title>
        <authorList>
            <person name="Gong S."/>
        </authorList>
    </citation>
    <scope>NUCLEOTIDE SEQUENCE [LARGE SCALE GENOMIC DNA]</scope>
    <source>
        <strain evidence="1">DO16091913</strain>
        <tissue evidence="1">Muscle</tissue>
    </source>
</reference>
<dbReference type="OrthoDB" id="9890799at2759"/>
<organism evidence="1 2">
    <name type="scientific">Platysternon megacephalum</name>
    <name type="common">big-headed turtle</name>
    <dbReference type="NCBI Taxonomy" id="55544"/>
    <lineage>
        <taxon>Eukaryota</taxon>
        <taxon>Metazoa</taxon>
        <taxon>Chordata</taxon>
        <taxon>Craniata</taxon>
        <taxon>Vertebrata</taxon>
        <taxon>Euteleostomi</taxon>
        <taxon>Archelosauria</taxon>
        <taxon>Testudinata</taxon>
        <taxon>Testudines</taxon>
        <taxon>Cryptodira</taxon>
        <taxon>Durocryptodira</taxon>
        <taxon>Testudinoidea</taxon>
        <taxon>Platysternidae</taxon>
        <taxon>Platysternon</taxon>
    </lineage>
</organism>
<dbReference type="EMBL" id="QXTE01000107">
    <property type="protein sequence ID" value="TFK05796.1"/>
    <property type="molecule type" value="Genomic_DNA"/>
</dbReference>
<gene>
    <name evidence="1" type="ORF">DR999_PMT11422</name>
</gene>
<evidence type="ECO:0000313" key="1">
    <source>
        <dbReference type="EMBL" id="TFK05796.1"/>
    </source>
</evidence>
<dbReference type="STRING" id="55544.A0A4D9E5U7"/>
<protein>
    <submittedName>
        <fullName evidence="1">Alkaline phosphatase</fullName>
    </submittedName>
</protein>
<name>A0A4D9E5U7_9SAUR</name>
<dbReference type="AlphaFoldDB" id="A0A4D9E5U7"/>
<sequence length="226" mass="25534">MSFFCCCHCLSATPGEREALTAHYPKRPCRDIGSDVFSKEGTLTMKLVNVLKIDTPFSDIAETFNKQHGDHWAMKEAIQRLKEVSGCAPTNSLAACIENIKQEHGACNVQVHMEGYRFSLVAEEKEVPEKLEQAQRQVGELNHATKCVIATEMKFQEMVRSVLQRQSQLEETVKAENPEYLDQVRLEVNLRENFQKVSLAKDLSKQYGEDASRVLKEMAQLAGLTL</sequence>